<dbReference type="FunFam" id="3.90.850.10:FF:000009">
    <property type="entry name" value="Fumarylacetoacetase"/>
    <property type="match status" value="1"/>
</dbReference>
<dbReference type="InterPro" id="IPR036663">
    <property type="entry name" value="Fumarylacetoacetase_C_sf"/>
</dbReference>
<comment type="cofactor">
    <cofactor evidence="2 13">
        <name>Mg(2+)</name>
        <dbReference type="ChEBI" id="CHEBI:18420"/>
    </cofactor>
</comment>
<dbReference type="Gene3D" id="3.90.850.10">
    <property type="entry name" value="Fumarylacetoacetase-like, C-terminal domain"/>
    <property type="match status" value="1"/>
</dbReference>
<keyword evidence="17" id="KW-1185">Reference proteome</keyword>
<dbReference type="Pfam" id="PF01557">
    <property type="entry name" value="FAA_hydrolase"/>
    <property type="match status" value="1"/>
</dbReference>
<evidence type="ECO:0000259" key="14">
    <source>
        <dbReference type="Pfam" id="PF01557"/>
    </source>
</evidence>
<dbReference type="AlphaFoldDB" id="A0A165VT19"/>
<accession>A0A165VT19</accession>
<feature type="domain" description="Fumarylacetoacetase-like C-terminal" evidence="14">
    <location>
        <begin position="127"/>
        <end position="414"/>
    </location>
</feature>
<gene>
    <name evidence="16" type="ORF">PsAD2_03658</name>
</gene>
<evidence type="ECO:0000256" key="10">
    <source>
        <dbReference type="ARBA" id="ARBA00023232"/>
    </source>
</evidence>
<feature type="binding site" evidence="12">
    <location>
        <position position="144"/>
    </location>
    <ligand>
        <name>substrate</name>
    </ligand>
</feature>
<dbReference type="UniPathway" id="UPA00139">
    <property type="reaction ID" value="UER00341"/>
</dbReference>
<feature type="binding site" evidence="13">
    <location>
        <position position="255"/>
    </location>
    <ligand>
        <name>Mg(2+)</name>
        <dbReference type="ChEBI" id="CHEBI:18420"/>
    </ligand>
</feature>
<feature type="binding site" evidence="12">
    <location>
        <position position="246"/>
    </location>
    <ligand>
        <name>substrate</name>
    </ligand>
</feature>
<dbReference type="SUPFAM" id="SSF63433">
    <property type="entry name" value="Fumarylacetoacetate hydrolase, FAH, N-terminal domain"/>
    <property type="match status" value="1"/>
</dbReference>
<keyword evidence="5 13" id="KW-0479">Metal-binding</keyword>
<dbReference type="Pfam" id="PF09298">
    <property type="entry name" value="FAA_hydrolase_N"/>
    <property type="match status" value="1"/>
</dbReference>
<evidence type="ECO:0000256" key="3">
    <source>
        <dbReference type="ARBA" id="ARBA00004782"/>
    </source>
</evidence>
<dbReference type="RefSeq" id="WP_068009198.1">
    <property type="nucleotide sequence ID" value="NZ_FOFM01000012.1"/>
</dbReference>
<dbReference type="PANTHER" id="PTHR43069">
    <property type="entry name" value="FUMARYLACETOACETASE"/>
    <property type="match status" value="1"/>
</dbReference>
<comment type="caution">
    <text evidence="16">The sequence shown here is derived from an EMBL/GenBank/DDBJ whole genome shotgun (WGS) entry which is preliminary data.</text>
</comment>
<dbReference type="STRING" id="989403.SAMN05421798_11255"/>
<dbReference type="InterPro" id="IPR005959">
    <property type="entry name" value="Fumarylacetoacetase"/>
</dbReference>
<keyword evidence="7 13" id="KW-0106">Calcium</keyword>
<comment type="cofactor">
    <cofactor evidence="1 13">
        <name>Ca(2+)</name>
        <dbReference type="ChEBI" id="CHEBI:29108"/>
    </cofactor>
</comment>
<dbReference type="Gene3D" id="2.30.30.230">
    <property type="entry name" value="Fumarylacetoacetase, N-terminal domain"/>
    <property type="match status" value="1"/>
</dbReference>
<sequence length="422" mass="45447">MTSWIESANAPHCYFPIQNLPYGVFATSGEEPRCGVAIGDMVVDMAVLEAAGLLKTGAAATVFDKPALNDFMELGAAAWDSVRDQLTSLFKQGGDTALSGDPSLQSKALVPMSAAQMFLPFKVSEYTDFYAGKQHAMNIGTILRGAENALPPNWLHIPIGYNGRASTVVVSGTDVVRPLGQTKAPTAQVPSFKACARLDIELEMGAVVGTPSKMGQPITVQEADDMIFGYVLLNDWSARDIQGWEYQPLGPFQAKAFATSISPWVVTKAALESFRTSTPEREKELLPYLNEPGPMIYDIELQAYMQPEGADKATLLCHTNYNRMYYSAAQQLAHHAIGGCKMNTGDLLGSGTISGVRKSEFGSLMELTWGGKEPITLDSGESRTFIEDGDALTLTGWAQGDGFRIGFGECTGKVLPAPDFKA</sequence>
<evidence type="ECO:0000256" key="7">
    <source>
        <dbReference type="ARBA" id="ARBA00022837"/>
    </source>
</evidence>
<dbReference type="InterPro" id="IPR015377">
    <property type="entry name" value="Fumarylacetoacetase_N"/>
</dbReference>
<keyword evidence="6 16" id="KW-0378">Hydrolase</keyword>
<evidence type="ECO:0000256" key="1">
    <source>
        <dbReference type="ARBA" id="ARBA00001913"/>
    </source>
</evidence>
<dbReference type="GO" id="GO:0046872">
    <property type="term" value="F:metal ion binding"/>
    <property type="evidence" value="ECO:0007669"/>
    <property type="project" value="UniProtKB-KW"/>
</dbReference>
<evidence type="ECO:0000256" key="6">
    <source>
        <dbReference type="ARBA" id="ARBA00022801"/>
    </source>
</evidence>
<dbReference type="InterPro" id="IPR036462">
    <property type="entry name" value="Fumarylacetoacetase_N_sf"/>
</dbReference>
<evidence type="ECO:0000259" key="15">
    <source>
        <dbReference type="Pfam" id="PF09298"/>
    </source>
</evidence>
<dbReference type="PATRIC" id="fig|989403.3.peg.3956"/>
<feature type="binding site" evidence="13">
    <location>
        <position position="203"/>
    </location>
    <ligand>
        <name>Ca(2+)</name>
        <dbReference type="ChEBI" id="CHEBI:29108"/>
    </ligand>
</feature>
<dbReference type="EMBL" id="LMCB01000074">
    <property type="protein sequence ID" value="KZL15402.1"/>
    <property type="molecule type" value="Genomic_DNA"/>
</dbReference>
<keyword evidence="9" id="KW-0828">Tyrosine catabolism</keyword>
<name>A0A165VT19_9HYPH</name>
<evidence type="ECO:0000256" key="9">
    <source>
        <dbReference type="ARBA" id="ARBA00022878"/>
    </source>
</evidence>
<feature type="binding site" evidence="13">
    <location>
        <position position="128"/>
    </location>
    <ligand>
        <name>Ca(2+)</name>
        <dbReference type="ChEBI" id="CHEBI:29108"/>
    </ligand>
</feature>
<dbReference type="GO" id="GO:0006559">
    <property type="term" value="P:L-phenylalanine catabolic process"/>
    <property type="evidence" value="ECO:0007669"/>
    <property type="project" value="UniProtKB-UniPathway"/>
</dbReference>
<dbReference type="OrthoDB" id="3766879at2"/>
<dbReference type="GO" id="GO:0004334">
    <property type="term" value="F:fumarylacetoacetase activity"/>
    <property type="evidence" value="ECO:0007669"/>
    <property type="project" value="UniProtKB-EC"/>
</dbReference>
<evidence type="ECO:0000256" key="2">
    <source>
        <dbReference type="ARBA" id="ARBA00001946"/>
    </source>
</evidence>
<feature type="binding site" evidence="13">
    <location>
        <position position="235"/>
    </location>
    <ligand>
        <name>Ca(2+)</name>
        <dbReference type="ChEBI" id="CHEBI:29108"/>
    </ligand>
</feature>
<dbReference type="GO" id="GO:1902000">
    <property type="term" value="P:homogentisate catabolic process"/>
    <property type="evidence" value="ECO:0007669"/>
    <property type="project" value="TreeGrafter"/>
</dbReference>
<dbReference type="NCBIfam" id="TIGR01266">
    <property type="entry name" value="fum_ac_acetase"/>
    <property type="match status" value="1"/>
</dbReference>
<dbReference type="InterPro" id="IPR011234">
    <property type="entry name" value="Fumarylacetoacetase-like_C"/>
</dbReference>
<evidence type="ECO:0000313" key="16">
    <source>
        <dbReference type="EMBL" id="KZL15402.1"/>
    </source>
</evidence>
<organism evidence="16 17">
    <name type="scientific">Pseudovibrio axinellae</name>
    <dbReference type="NCBI Taxonomy" id="989403"/>
    <lineage>
        <taxon>Bacteria</taxon>
        <taxon>Pseudomonadati</taxon>
        <taxon>Pseudomonadota</taxon>
        <taxon>Alphaproteobacteria</taxon>
        <taxon>Hyphomicrobiales</taxon>
        <taxon>Stappiaceae</taxon>
        <taxon>Pseudovibrio</taxon>
    </lineage>
</organism>
<evidence type="ECO:0000256" key="13">
    <source>
        <dbReference type="PIRSR" id="PIRSR605959-3"/>
    </source>
</evidence>
<proteinExistence type="predicted"/>
<feature type="binding site" evidence="12">
    <location>
        <position position="130"/>
    </location>
    <ligand>
        <name>substrate</name>
    </ligand>
</feature>
<keyword evidence="10" id="KW-0585">Phenylalanine catabolism</keyword>
<feature type="domain" description="Fumarylacetoacetase N-terminal" evidence="15">
    <location>
        <begin position="18"/>
        <end position="120"/>
    </location>
</feature>
<feature type="binding site" evidence="13">
    <location>
        <position position="259"/>
    </location>
    <ligand>
        <name>Mg(2+)</name>
        <dbReference type="ChEBI" id="CHEBI:18420"/>
    </ligand>
</feature>
<feature type="binding site" evidence="13">
    <location>
        <position position="201"/>
    </location>
    <ligand>
        <name>Ca(2+)</name>
        <dbReference type="ChEBI" id="CHEBI:29108"/>
    </ligand>
</feature>
<evidence type="ECO:0000256" key="12">
    <source>
        <dbReference type="PIRSR" id="PIRSR605959-2"/>
    </source>
</evidence>
<reference evidence="16 17" key="1">
    <citation type="journal article" date="2016" name="Front. Microbiol.">
        <title>Comparative Genomic Analysis Reveals a Diverse Repertoire of Genes Involved in Prokaryote-Eukaryote Interactions within the Pseudovibrio Genus.</title>
        <authorList>
            <person name="Romano S."/>
            <person name="Fernandez-Guerra A."/>
            <person name="Reen F.J."/>
            <person name="Glockner F.O."/>
            <person name="Crowley S.P."/>
            <person name="O'Sullivan O."/>
            <person name="Cotter P.D."/>
            <person name="Adams C."/>
            <person name="Dobson A.D."/>
            <person name="O'Gara F."/>
        </authorList>
    </citation>
    <scope>NUCLEOTIDE SEQUENCE [LARGE SCALE GENOMIC DNA]</scope>
    <source>
        <strain evidence="16 17">Ad2</strain>
    </source>
</reference>
<feature type="active site" description="Proton acceptor" evidence="11">
    <location>
        <position position="135"/>
    </location>
</feature>
<comment type="pathway">
    <text evidence="3">Amino-acid degradation; L-phenylalanine degradation; acetoacetate and fumarate from L-phenylalanine: step 6/6.</text>
</comment>
<protein>
    <recommendedName>
        <fullName evidence="4">fumarylacetoacetase</fullName>
        <ecNumber evidence="4">3.7.1.2</ecNumber>
    </recommendedName>
</protein>
<feature type="binding site" evidence="12">
    <location>
        <position position="352"/>
    </location>
    <ligand>
        <name>substrate</name>
    </ligand>
</feature>
<dbReference type="SUPFAM" id="SSF56529">
    <property type="entry name" value="FAH"/>
    <property type="match status" value="1"/>
</dbReference>
<keyword evidence="8 13" id="KW-0460">Magnesium</keyword>
<feature type="binding site" evidence="12">
    <location>
        <position position="242"/>
    </location>
    <ligand>
        <name>substrate</name>
    </ligand>
</feature>
<evidence type="ECO:0000256" key="11">
    <source>
        <dbReference type="PIRSR" id="PIRSR605959-1"/>
    </source>
</evidence>
<dbReference type="PANTHER" id="PTHR43069:SF2">
    <property type="entry name" value="FUMARYLACETOACETASE"/>
    <property type="match status" value="1"/>
</dbReference>
<evidence type="ECO:0000256" key="8">
    <source>
        <dbReference type="ARBA" id="ARBA00022842"/>
    </source>
</evidence>
<dbReference type="EC" id="3.7.1.2" evidence="4"/>
<evidence type="ECO:0000313" key="17">
    <source>
        <dbReference type="Proteomes" id="UP000076577"/>
    </source>
</evidence>
<feature type="binding site" evidence="13">
    <location>
        <position position="235"/>
    </location>
    <ligand>
        <name>Mg(2+)</name>
        <dbReference type="ChEBI" id="CHEBI:18420"/>
    </ligand>
</feature>
<evidence type="ECO:0000256" key="5">
    <source>
        <dbReference type="ARBA" id="ARBA00022723"/>
    </source>
</evidence>
<dbReference type="Proteomes" id="UP000076577">
    <property type="component" value="Unassembled WGS sequence"/>
</dbReference>
<dbReference type="GO" id="GO:0006572">
    <property type="term" value="P:L-tyrosine catabolic process"/>
    <property type="evidence" value="ECO:0007669"/>
    <property type="project" value="UniProtKB-KW"/>
</dbReference>
<evidence type="ECO:0000256" key="4">
    <source>
        <dbReference type="ARBA" id="ARBA00012094"/>
    </source>
</evidence>